<dbReference type="RefSeq" id="WP_162672155.1">
    <property type="nucleotide sequence ID" value="NZ_LR593886.1"/>
</dbReference>
<sequence>MTIDPDRAGDVAATVAACGAHQLANWLPADRHDELRELLYDLSYTAIRTYLEREPWRIALPSPN</sequence>
<name>A0A6P2DDZ0_9BACT</name>
<evidence type="ECO:0000313" key="2">
    <source>
        <dbReference type="Proteomes" id="UP000464178"/>
    </source>
</evidence>
<proteinExistence type="predicted"/>
<evidence type="ECO:0000313" key="1">
    <source>
        <dbReference type="EMBL" id="VTS00381.1"/>
    </source>
</evidence>
<accession>A0A6P2DDZ0</accession>
<organism evidence="1 2">
    <name type="scientific">Gemmata massiliana</name>
    <dbReference type="NCBI Taxonomy" id="1210884"/>
    <lineage>
        <taxon>Bacteria</taxon>
        <taxon>Pseudomonadati</taxon>
        <taxon>Planctomycetota</taxon>
        <taxon>Planctomycetia</taxon>
        <taxon>Gemmatales</taxon>
        <taxon>Gemmataceae</taxon>
        <taxon>Gemmata</taxon>
    </lineage>
</organism>
<keyword evidence="2" id="KW-1185">Reference proteome</keyword>
<dbReference type="EMBL" id="LR593886">
    <property type="protein sequence ID" value="VTS00381.1"/>
    <property type="molecule type" value="Genomic_DNA"/>
</dbReference>
<dbReference type="KEGG" id="gms:SOIL9_82030"/>
<gene>
    <name evidence="1" type="ORF">SOIL9_82030</name>
</gene>
<dbReference type="AlphaFoldDB" id="A0A6P2DDZ0"/>
<protein>
    <submittedName>
        <fullName evidence="1">Uncharacterized protein</fullName>
    </submittedName>
</protein>
<reference evidence="1 2" key="1">
    <citation type="submission" date="2019-05" db="EMBL/GenBank/DDBJ databases">
        <authorList>
            <consortium name="Science for Life Laboratories"/>
        </authorList>
    </citation>
    <scope>NUCLEOTIDE SEQUENCE [LARGE SCALE GENOMIC DNA]</scope>
    <source>
        <strain evidence="1">Soil9</strain>
    </source>
</reference>
<dbReference type="Proteomes" id="UP000464178">
    <property type="component" value="Chromosome"/>
</dbReference>